<evidence type="ECO:0000313" key="2">
    <source>
        <dbReference type="EMBL" id="SDT91868.1"/>
    </source>
</evidence>
<keyword evidence="1" id="KW-0812">Transmembrane</keyword>
<accession>A0A1H2EAY9</accession>
<dbReference type="STRING" id="364197.SAMN05216296_0558"/>
<protein>
    <recommendedName>
        <fullName evidence="4">DUF4149 domain-containing protein</fullName>
    </recommendedName>
</protein>
<feature type="transmembrane region" description="Helical" evidence="1">
    <location>
        <begin position="60"/>
        <end position="79"/>
    </location>
</feature>
<evidence type="ECO:0008006" key="4">
    <source>
        <dbReference type="Google" id="ProtNLM"/>
    </source>
</evidence>
<keyword evidence="3" id="KW-1185">Reference proteome</keyword>
<keyword evidence="1" id="KW-0472">Membrane</keyword>
<keyword evidence="1" id="KW-1133">Transmembrane helix</keyword>
<feature type="transmembrane region" description="Helical" evidence="1">
    <location>
        <begin position="20"/>
        <end position="40"/>
    </location>
</feature>
<dbReference type="AlphaFoldDB" id="A0A1H2EAY9"/>
<reference evidence="3" key="1">
    <citation type="submission" date="2016-10" db="EMBL/GenBank/DDBJ databases">
        <authorList>
            <person name="Varghese N."/>
            <person name="Submissions S."/>
        </authorList>
    </citation>
    <scope>NUCLEOTIDE SEQUENCE [LARGE SCALE GENOMIC DNA]</scope>
    <source>
        <strain evidence="3">DSM 17875</strain>
    </source>
</reference>
<name>A0A1H2EAY9_9PSED</name>
<proteinExistence type="predicted"/>
<dbReference type="EMBL" id="LT629785">
    <property type="protein sequence ID" value="SDT91868.1"/>
    <property type="molecule type" value="Genomic_DNA"/>
</dbReference>
<gene>
    <name evidence="2" type="ORF">SAMN05216296_0558</name>
</gene>
<dbReference type="Proteomes" id="UP000243232">
    <property type="component" value="Chromosome I"/>
</dbReference>
<feature type="transmembrane region" description="Helical" evidence="1">
    <location>
        <begin position="117"/>
        <end position="134"/>
    </location>
</feature>
<organism evidence="2 3">
    <name type="scientific">Pseudomonas pohangensis</name>
    <dbReference type="NCBI Taxonomy" id="364197"/>
    <lineage>
        <taxon>Bacteria</taxon>
        <taxon>Pseudomonadati</taxon>
        <taxon>Pseudomonadota</taxon>
        <taxon>Gammaproteobacteria</taxon>
        <taxon>Pseudomonadales</taxon>
        <taxon>Pseudomonadaceae</taxon>
        <taxon>Pseudomonas</taxon>
    </lineage>
</organism>
<feature type="transmembrane region" description="Helical" evidence="1">
    <location>
        <begin position="91"/>
        <end position="111"/>
    </location>
</feature>
<sequence>MSRSVIFKQPLRAAAASWQLAQIFWVGGLWLLHFVLLPALGKYGLAPLLVDELGGALSRLLIGFSAFCALLQLLVLVQITRLKGFWRDVRGQLLVTVELLALTYLLVGHWLPDAYRWLLFNYLLLAFCGLLLVLQPIPGAGAESPARAP</sequence>
<evidence type="ECO:0000256" key="1">
    <source>
        <dbReference type="SAM" id="Phobius"/>
    </source>
</evidence>
<evidence type="ECO:0000313" key="3">
    <source>
        <dbReference type="Proteomes" id="UP000243232"/>
    </source>
</evidence>